<evidence type="ECO:0000259" key="2">
    <source>
        <dbReference type="PROSITE" id="PS50113"/>
    </source>
</evidence>
<dbReference type="NCBIfam" id="TIGR00254">
    <property type="entry name" value="GGDEF"/>
    <property type="match status" value="1"/>
</dbReference>
<dbReference type="InterPro" id="IPR029150">
    <property type="entry name" value="dCache_3"/>
</dbReference>
<evidence type="ECO:0000256" key="1">
    <source>
        <dbReference type="SAM" id="Phobius"/>
    </source>
</evidence>
<dbReference type="Gene3D" id="3.30.70.270">
    <property type="match status" value="1"/>
</dbReference>
<protein>
    <submittedName>
        <fullName evidence="4">PAS domain S-box/diguanylate cyclase (GGDEF) domain-containing protein</fullName>
    </submittedName>
</protein>
<feature type="transmembrane region" description="Helical" evidence="1">
    <location>
        <begin position="327"/>
        <end position="346"/>
    </location>
</feature>
<keyword evidence="1" id="KW-1133">Transmembrane helix</keyword>
<dbReference type="Pfam" id="PF14827">
    <property type="entry name" value="dCache_3"/>
    <property type="match status" value="1"/>
</dbReference>
<dbReference type="InterPro" id="IPR035965">
    <property type="entry name" value="PAS-like_dom_sf"/>
</dbReference>
<dbReference type="SUPFAM" id="SSF55073">
    <property type="entry name" value="Nucleotide cyclase"/>
    <property type="match status" value="1"/>
</dbReference>
<dbReference type="Gene3D" id="3.30.450.20">
    <property type="entry name" value="PAS domain"/>
    <property type="match status" value="1"/>
</dbReference>
<dbReference type="Pfam" id="PF13426">
    <property type="entry name" value="PAS_9"/>
    <property type="match status" value="1"/>
</dbReference>
<dbReference type="KEGG" id="dsf:UWK_02106"/>
<keyword evidence="5" id="KW-1185">Reference proteome</keyword>
<dbReference type="SMART" id="SM00267">
    <property type="entry name" value="GGDEF"/>
    <property type="match status" value="1"/>
</dbReference>
<dbReference type="InterPro" id="IPR000014">
    <property type="entry name" value="PAS"/>
</dbReference>
<organism evidence="4 5">
    <name type="scientific">Desulfocapsa sulfexigens (strain DSM 10523 / SB164P1)</name>
    <dbReference type="NCBI Taxonomy" id="1167006"/>
    <lineage>
        <taxon>Bacteria</taxon>
        <taxon>Pseudomonadati</taxon>
        <taxon>Thermodesulfobacteriota</taxon>
        <taxon>Desulfobulbia</taxon>
        <taxon>Desulfobulbales</taxon>
        <taxon>Desulfocapsaceae</taxon>
        <taxon>Desulfocapsa</taxon>
    </lineage>
</organism>
<dbReference type="AlphaFoldDB" id="M1NG65"/>
<dbReference type="eggNOG" id="COG2199">
    <property type="taxonomic scope" value="Bacteria"/>
</dbReference>
<dbReference type="FunFam" id="3.30.70.270:FF:000001">
    <property type="entry name" value="Diguanylate cyclase domain protein"/>
    <property type="match status" value="1"/>
</dbReference>
<dbReference type="eggNOG" id="COG3290">
    <property type="taxonomic scope" value="Bacteria"/>
</dbReference>
<dbReference type="PANTHER" id="PTHR44757">
    <property type="entry name" value="DIGUANYLATE CYCLASE DGCP"/>
    <property type="match status" value="1"/>
</dbReference>
<dbReference type="InterPro" id="IPR000160">
    <property type="entry name" value="GGDEF_dom"/>
</dbReference>
<name>M1NG65_DESSD</name>
<dbReference type="OrthoDB" id="7333362at2"/>
<dbReference type="InterPro" id="IPR052155">
    <property type="entry name" value="Biofilm_reg_signaling"/>
</dbReference>
<dbReference type="RefSeq" id="WP_015404339.1">
    <property type="nucleotide sequence ID" value="NC_020304.1"/>
</dbReference>
<dbReference type="CDD" id="cd01949">
    <property type="entry name" value="GGDEF"/>
    <property type="match status" value="1"/>
</dbReference>
<reference evidence="5" key="1">
    <citation type="journal article" date="2013" name="Stand. Genomic Sci.">
        <title>Complete genome sequence of Desulfocapsa sulfexigens, a marine deltaproteobacterium specialized in disproportionating inorganic sulfur compounds.</title>
        <authorList>
            <person name="Finster K.W."/>
            <person name="Kjeldsen K.U."/>
            <person name="Kube M."/>
            <person name="Reinhardt R."/>
            <person name="Mussmann M."/>
            <person name="Amann R."/>
            <person name="Schreiber L."/>
        </authorList>
    </citation>
    <scope>NUCLEOTIDE SEQUENCE [LARGE SCALE GENOMIC DNA]</scope>
    <source>
        <strain evidence="5">DSM 10523 / SB164P1</strain>
    </source>
</reference>
<dbReference type="STRING" id="1167006.UWK_02106"/>
<evidence type="ECO:0000313" key="5">
    <source>
        <dbReference type="Proteomes" id="UP000011721"/>
    </source>
</evidence>
<dbReference type="InterPro" id="IPR043128">
    <property type="entry name" value="Rev_trsase/Diguanyl_cyclase"/>
</dbReference>
<keyword evidence="1" id="KW-0472">Membrane</keyword>
<dbReference type="Pfam" id="PF00990">
    <property type="entry name" value="GGDEF"/>
    <property type="match status" value="1"/>
</dbReference>
<feature type="domain" description="PAC" evidence="2">
    <location>
        <begin position="442"/>
        <end position="496"/>
    </location>
</feature>
<dbReference type="InterPro" id="IPR000700">
    <property type="entry name" value="PAS-assoc_C"/>
</dbReference>
<sequence length="657" mass="76314">MITFARQLSFLTYLLLFILLQFILAGLLSYGKKQVLYSYQQQFSSELETVLEFTLSHYRDLSNSFFQTEVNQPPILSFMEQAGGASEEDKISLRQNLFAEIQPMFMLVKNDFLHLHFHLPNGDSFLRMHKPELFGDNLLQTRESIRLVAQEQQFLEGFEMGRHFYAFRYLYPLFNAEKKFLGSAEIGISFQQFRKSLQNLSKGRYQLLVKEEIAEKKLVAEGKANFQPSFLNSRFFIQKSDLNTEELQNHFHNPDGIPPAVMNTIDNKIKNHTEKLLQGGEAFNVTTKVDGQTYLVSFLPIKNITNSDIGYLAWYSRDTNFSYIERGYIISYFIGSVLIFIILFLYRWSTNKIFFQLTQLKEAEKELGKSHAEMEQIFNTAADGMRVVDKDHNVLRVNGRFLHMSDMEKQEVLALKCYEVFGGPSCMGSNCPLERIVSEGEEWIEYESVKEFSNGRKIPFIITATPYRNSNNKVIGIIEDFKDISDRKEFEQQLKKQARTDPLTGLMNRRGFIRSAEKMLRLAKRQKNILFLLFADLDNMKHINDEFGHEKGDLVLQETAKLLMNTYRETDIIGRLGGDEFAVLLFDVSAKEKENIVDRFQDNLSQWRKNSDETFSLSLSIGVVQSHPEKEEDMESLLRLADQAMYKIKRQRKTGKV</sequence>
<evidence type="ECO:0000259" key="3">
    <source>
        <dbReference type="PROSITE" id="PS50887"/>
    </source>
</evidence>
<dbReference type="PROSITE" id="PS50113">
    <property type="entry name" value="PAC"/>
    <property type="match status" value="1"/>
</dbReference>
<dbReference type="GO" id="GO:0003824">
    <property type="term" value="F:catalytic activity"/>
    <property type="evidence" value="ECO:0007669"/>
    <property type="project" value="UniProtKB-ARBA"/>
</dbReference>
<dbReference type="SUPFAM" id="SSF55785">
    <property type="entry name" value="PYP-like sensor domain (PAS domain)"/>
    <property type="match status" value="1"/>
</dbReference>
<accession>M1NG65</accession>
<keyword evidence="1" id="KW-0812">Transmembrane</keyword>
<proteinExistence type="predicted"/>
<dbReference type="HOGENOM" id="CLU_027484_0_0_7"/>
<dbReference type="InterPro" id="IPR029787">
    <property type="entry name" value="Nucleotide_cyclase"/>
</dbReference>
<dbReference type="Proteomes" id="UP000011721">
    <property type="component" value="Chromosome"/>
</dbReference>
<dbReference type="EMBL" id="CP003985">
    <property type="protein sequence ID" value="AGF78649.1"/>
    <property type="molecule type" value="Genomic_DNA"/>
</dbReference>
<evidence type="ECO:0000313" key="4">
    <source>
        <dbReference type="EMBL" id="AGF78649.1"/>
    </source>
</evidence>
<dbReference type="PATRIC" id="fig|1167006.5.peg.2292"/>
<dbReference type="PANTHER" id="PTHR44757:SF2">
    <property type="entry name" value="BIOFILM ARCHITECTURE MAINTENANCE PROTEIN MBAA"/>
    <property type="match status" value="1"/>
</dbReference>
<dbReference type="PROSITE" id="PS50887">
    <property type="entry name" value="GGDEF"/>
    <property type="match status" value="1"/>
</dbReference>
<dbReference type="NCBIfam" id="TIGR00229">
    <property type="entry name" value="sensory_box"/>
    <property type="match status" value="1"/>
</dbReference>
<feature type="domain" description="GGDEF" evidence="3">
    <location>
        <begin position="528"/>
        <end position="657"/>
    </location>
</feature>
<gene>
    <name evidence="4" type="ordered locus">UWK_02106</name>
</gene>
<dbReference type="CDD" id="cd00130">
    <property type="entry name" value="PAS"/>
    <property type="match status" value="1"/>
</dbReference>